<dbReference type="PANTHER" id="PTHR42722">
    <property type="entry name" value="LEUCINE DEHYDROGENASE"/>
    <property type="match status" value="1"/>
</dbReference>
<dbReference type="SUPFAM" id="SSF53223">
    <property type="entry name" value="Aminoacid dehydrogenase-like, N-terminal domain"/>
    <property type="match status" value="1"/>
</dbReference>
<keyword evidence="5" id="KW-0547">Nucleotide-binding</keyword>
<dbReference type="Pfam" id="PF00208">
    <property type="entry name" value="ELFV_dehydrog"/>
    <property type="match status" value="2"/>
</dbReference>
<keyword evidence="3 5" id="KW-0520">NAD</keyword>
<proteinExistence type="inferred from homology"/>
<evidence type="ECO:0000256" key="3">
    <source>
        <dbReference type="ARBA" id="ARBA00023027"/>
    </source>
</evidence>
<feature type="domain" description="Glutamate/phenylalanine/leucine/valine/L-tryptophan dehydrogenase C-terminal" evidence="8">
    <location>
        <begin position="177"/>
        <end position="382"/>
    </location>
</feature>
<dbReference type="Gene3D" id="3.40.50.720">
    <property type="entry name" value="NAD(P)-binding Rossmann-like Domain"/>
    <property type="match status" value="1"/>
</dbReference>
<evidence type="ECO:0000256" key="1">
    <source>
        <dbReference type="ARBA" id="ARBA00006382"/>
    </source>
</evidence>
<dbReference type="InterPro" id="IPR016211">
    <property type="entry name" value="Glu/Phe/Leu/Val/Trp_DH_bac/arc"/>
</dbReference>
<dbReference type="GO" id="GO:0000166">
    <property type="term" value="F:nucleotide binding"/>
    <property type="evidence" value="ECO:0007669"/>
    <property type="project" value="UniProtKB-KW"/>
</dbReference>
<feature type="compositionally biased region" description="Basic and acidic residues" evidence="7">
    <location>
        <begin position="11"/>
        <end position="28"/>
    </location>
</feature>
<dbReference type="PANTHER" id="PTHR42722:SF1">
    <property type="entry name" value="VALINE DEHYDROGENASE"/>
    <property type="match status" value="1"/>
</dbReference>
<dbReference type="InterPro" id="IPR033524">
    <property type="entry name" value="Glu/Leu/Phe/Val_DH_AS"/>
</dbReference>
<evidence type="ECO:0000313" key="10">
    <source>
        <dbReference type="Proteomes" id="UP000186795"/>
    </source>
</evidence>
<dbReference type="SUPFAM" id="SSF51735">
    <property type="entry name" value="NAD(P)-binding Rossmann-fold domains"/>
    <property type="match status" value="1"/>
</dbReference>
<dbReference type="EMBL" id="FTOD01000020">
    <property type="protein sequence ID" value="SIT18879.1"/>
    <property type="molecule type" value="Genomic_DNA"/>
</dbReference>
<evidence type="ECO:0000256" key="6">
    <source>
        <dbReference type="RuleBase" id="RU004417"/>
    </source>
</evidence>
<dbReference type="Gene3D" id="3.40.50.10860">
    <property type="entry name" value="Leucine Dehydrogenase, chain A, domain 1"/>
    <property type="match status" value="1"/>
</dbReference>
<dbReference type="InterPro" id="IPR006096">
    <property type="entry name" value="Glu/Leu/Phe/Val/Trp_DH_C"/>
</dbReference>
<feature type="binding site" evidence="5">
    <location>
        <begin position="210"/>
        <end position="215"/>
    </location>
    <ligand>
        <name>NAD(+)</name>
        <dbReference type="ChEBI" id="CHEBI:57540"/>
    </ligand>
</feature>
<sequence length="391" mass="42950">MAMKVLGSNQRTREKENTTRSEEMDQQSRMEDVFKLMEEGGHQQVVFCRDPGSGLKAIIAIHDTTMGPALGGCRMIPYPSTEEALKDVLRLSRGMTYKCGLADVDYGGGKAVVIGDPAKDKSPELFRALGRFVGGLNGRFFTGTDMGTTPEDFVHAARESKSFAGLPKSHGGSGNTAIPTAFGVMQGFRATARHLWGTDSLKGRTVALQGVGKVGARVVDHLVEEGARCVIADVSPERTDRIQARHPGVAVMHVEEIHRADCDIFAPCAIGGVINDETVEELRCQAVVGSANNQLEADRHGDRLHEKGILYAPDYLVNAGGLIQVADELEGYNHERVMEKTRGIYDMLLRIYELSRREDLPTCRAADRLVLERLQRTTDLKRIFLGLDRRS</sequence>
<dbReference type="AlphaFoldDB" id="A0A1N7Q802"/>
<evidence type="ECO:0000256" key="7">
    <source>
        <dbReference type="SAM" id="MobiDB-lite"/>
    </source>
</evidence>
<comment type="similarity">
    <text evidence="1 6">Belongs to the Glu/Leu/Phe/Val dehydrogenases family.</text>
</comment>
<dbReference type="Proteomes" id="UP000186795">
    <property type="component" value="Unassembled WGS sequence"/>
</dbReference>
<accession>A0A1N7Q802</accession>
<keyword evidence="10" id="KW-1185">Reference proteome</keyword>
<dbReference type="InterPro" id="IPR036291">
    <property type="entry name" value="NAD(P)-bd_dom_sf"/>
</dbReference>
<feature type="active site" description="Proton donor/acceptor" evidence="4">
    <location>
        <position position="110"/>
    </location>
</feature>
<evidence type="ECO:0000256" key="5">
    <source>
        <dbReference type="PIRSR" id="PIRSR000188-2"/>
    </source>
</evidence>
<dbReference type="PIRSF" id="PIRSF000188">
    <property type="entry name" value="Phe_leu_dh"/>
    <property type="match status" value="1"/>
</dbReference>
<evidence type="ECO:0000256" key="4">
    <source>
        <dbReference type="PIRSR" id="PIRSR000188-1"/>
    </source>
</evidence>
<name>A0A1N7Q802_9BACL</name>
<gene>
    <name evidence="9" type="ORF">SAMN05421790_12014</name>
</gene>
<dbReference type="PROSITE" id="PS00074">
    <property type="entry name" value="GLFV_DEHYDROGENASE"/>
    <property type="match status" value="1"/>
</dbReference>
<evidence type="ECO:0000259" key="8">
    <source>
        <dbReference type="SMART" id="SM00839"/>
    </source>
</evidence>
<feature type="region of interest" description="Disordered" evidence="7">
    <location>
        <begin position="1"/>
        <end position="28"/>
    </location>
</feature>
<dbReference type="InterPro" id="IPR006097">
    <property type="entry name" value="Glu/Leu/Phe/Val/Trp_DH_dimer"/>
</dbReference>
<keyword evidence="2 6" id="KW-0560">Oxidoreductase</keyword>
<dbReference type="InterPro" id="IPR006095">
    <property type="entry name" value="Glu/Leu/Phe/Val/Trp_DH"/>
</dbReference>
<dbReference type="OrthoDB" id="9803297at2"/>
<protein>
    <submittedName>
        <fullName evidence="9">Leucine dehydrogenase/phenylalanine dehydrogenase</fullName>
    </submittedName>
</protein>
<dbReference type="FunFam" id="3.40.50.10860:FF:000010">
    <property type="entry name" value="Leucine dehydrogenase"/>
    <property type="match status" value="1"/>
</dbReference>
<dbReference type="SMART" id="SM00839">
    <property type="entry name" value="ELFV_dehydrog"/>
    <property type="match status" value="1"/>
</dbReference>
<evidence type="ECO:0000313" key="9">
    <source>
        <dbReference type="EMBL" id="SIT18879.1"/>
    </source>
</evidence>
<evidence type="ECO:0000256" key="2">
    <source>
        <dbReference type="ARBA" id="ARBA00023002"/>
    </source>
</evidence>
<dbReference type="Pfam" id="PF02812">
    <property type="entry name" value="ELFV_dehydrog_N"/>
    <property type="match status" value="1"/>
</dbReference>
<organism evidence="9 10">
    <name type="scientific">Kroppenstedtia eburnea</name>
    <dbReference type="NCBI Taxonomy" id="714067"/>
    <lineage>
        <taxon>Bacteria</taxon>
        <taxon>Bacillati</taxon>
        <taxon>Bacillota</taxon>
        <taxon>Bacilli</taxon>
        <taxon>Bacillales</taxon>
        <taxon>Thermoactinomycetaceae</taxon>
        <taxon>Kroppenstedtia</taxon>
    </lineage>
</organism>
<dbReference type="InterPro" id="IPR046346">
    <property type="entry name" value="Aminoacid_DH-like_N_sf"/>
</dbReference>
<dbReference type="GO" id="GO:0016639">
    <property type="term" value="F:oxidoreductase activity, acting on the CH-NH2 group of donors, NAD or NADP as acceptor"/>
    <property type="evidence" value="ECO:0007669"/>
    <property type="project" value="InterPro"/>
</dbReference>
<dbReference type="PRINTS" id="PR00082">
    <property type="entry name" value="GLFDHDRGNASE"/>
</dbReference>
<reference evidence="10" key="1">
    <citation type="submission" date="2017-01" db="EMBL/GenBank/DDBJ databases">
        <authorList>
            <person name="Varghese N."/>
            <person name="Submissions S."/>
        </authorList>
    </citation>
    <scope>NUCLEOTIDE SEQUENCE [LARGE SCALE GENOMIC DNA]</scope>
    <source>
        <strain evidence="10">DSM 45196</strain>
    </source>
</reference>
<dbReference type="CDD" id="cd01075">
    <property type="entry name" value="NAD_bind_Leu_Phe_Val_DH"/>
    <property type="match status" value="1"/>
</dbReference>
<dbReference type="GO" id="GO:0006520">
    <property type="term" value="P:amino acid metabolic process"/>
    <property type="evidence" value="ECO:0007669"/>
    <property type="project" value="InterPro"/>
</dbReference>